<accession>A0ACA9QZ94</accession>
<organism evidence="1 2">
    <name type="scientific">Racocetra persica</name>
    <dbReference type="NCBI Taxonomy" id="160502"/>
    <lineage>
        <taxon>Eukaryota</taxon>
        <taxon>Fungi</taxon>
        <taxon>Fungi incertae sedis</taxon>
        <taxon>Mucoromycota</taxon>
        <taxon>Glomeromycotina</taxon>
        <taxon>Glomeromycetes</taxon>
        <taxon>Diversisporales</taxon>
        <taxon>Gigasporaceae</taxon>
        <taxon>Racocetra</taxon>
    </lineage>
</organism>
<keyword evidence="2" id="KW-1185">Reference proteome</keyword>
<evidence type="ECO:0000313" key="1">
    <source>
        <dbReference type="EMBL" id="CAG8770331.1"/>
    </source>
</evidence>
<sequence length="95" mass="10743">MCESSALSQRRLDPILMGMKPDFTVRTANPNKHVELLIGEVKSPNTRDALVSEDLVCLGKMMIIKLYMWLTSSWIPGKSLCNGPPFRWNLSHDPN</sequence>
<evidence type="ECO:0000313" key="2">
    <source>
        <dbReference type="Proteomes" id="UP000789920"/>
    </source>
</evidence>
<protein>
    <submittedName>
        <fullName evidence="1">29253_t:CDS:1</fullName>
    </submittedName>
</protein>
<gene>
    <name evidence="1" type="ORF">RPERSI_LOCUS16328</name>
</gene>
<proteinExistence type="predicted"/>
<dbReference type="EMBL" id="CAJVQC010040214">
    <property type="protein sequence ID" value="CAG8770331.1"/>
    <property type="molecule type" value="Genomic_DNA"/>
</dbReference>
<reference evidence="1" key="1">
    <citation type="submission" date="2021-06" db="EMBL/GenBank/DDBJ databases">
        <authorList>
            <person name="Kallberg Y."/>
            <person name="Tangrot J."/>
            <person name="Rosling A."/>
        </authorList>
    </citation>
    <scope>NUCLEOTIDE SEQUENCE</scope>
    <source>
        <strain evidence="1">MA461A</strain>
    </source>
</reference>
<feature type="non-terminal residue" evidence="1">
    <location>
        <position position="95"/>
    </location>
</feature>
<comment type="caution">
    <text evidence="1">The sequence shown here is derived from an EMBL/GenBank/DDBJ whole genome shotgun (WGS) entry which is preliminary data.</text>
</comment>
<name>A0ACA9QZ94_9GLOM</name>
<dbReference type="Proteomes" id="UP000789920">
    <property type="component" value="Unassembled WGS sequence"/>
</dbReference>